<evidence type="ECO:0000256" key="1">
    <source>
        <dbReference type="SAM" id="Phobius"/>
    </source>
</evidence>
<proteinExistence type="predicted"/>
<feature type="transmembrane region" description="Helical" evidence="1">
    <location>
        <begin position="146"/>
        <end position="163"/>
    </location>
</feature>
<evidence type="ECO:0000313" key="3">
    <source>
        <dbReference type="EMBL" id="RZI46227.1"/>
    </source>
</evidence>
<keyword evidence="1" id="KW-0812">Transmembrane</keyword>
<keyword evidence="2" id="KW-0732">Signal</keyword>
<dbReference type="EMBL" id="SCFB01000005">
    <property type="protein sequence ID" value="RZI46227.1"/>
    <property type="molecule type" value="Genomic_DNA"/>
</dbReference>
<feature type="signal peptide" evidence="2">
    <location>
        <begin position="1"/>
        <end position="21"/>
    </location>
</feature>
<comment type="caution">
    <text evidence="3">The sequence shown here is derived from an EMBL/GenBank/DDBJ whole genome shotgun (WGS) entry which is preliminary data.</text>
</comment>
<evidence type="ECO:0000313" key="4">
    <source>
        <dbReference type="Proteomes" id="UP000293550"/>
    </source>
</evidence>
<evidence type="ECO:0008006" key="5">
    <source>
        <dbReference type="Google" id="ProtNLM"/>
    </source>
</evidence>
<protein>
    <recommendedName>
        <fullName evidence="5">Sel1 repeat family protein</fullName>
    </recommendedName>
</protein>
<evidence type="ECO:0000256" key="2">
    <source>
        <dbReference type="SAM" id="SignalP"/>
    </source>
</evidence>
<accession>A0A4V2DZU0</accession>
<sequence length="181" mass="20241">MKSLACILLFLLSVPWTSANGADINSGQNNTPHSNPYPQALRRTVTFAFTSEWSTALALNRKWGEILRGLNETSMAEDCWLELDKKLSALLTKNGDAAARNMIEQSQETEASWAILKKIEGMMTGHFSFDKDVSAALRFAKEHDEYAYYYLVVAGAWLGAFGLKKDCEFAKKIMLENGITF</sequence>
<organism evidence="3 4">
    <name type="scientific">Candidatus Finniella inopinata</name>
    <dbReference type="NCBI Taxonomy" id="1696036"/>
    <lineage>
        <taxon>Bacteria</taxon>
        <taxon>Pseudomonadati</taxon>
        <taxon>Pseudomonadota</taxon>
        <taxon>Alphaproteobacteria</taxon>
        <taxon>Holosporales</taxon>
        <taxon>Candidatus Paracaedibacteraceae</taxon>
        <taxon>Candidatus Finniella</taxon>
    </lineage>
</organism>
<dbReference type="Proteomes" id="UP000293550">
    <property type="component" value="Unassembled WGS sequence"/>
</dbReference>
<gene>
    <name evidence="3" type="ORF">EQU50_04645</name>
</gene>
<keyword evidence="1" id="KW-0472">Membrane</keyword>
<reference evidence="3 4" key="1">
    <citation type="submission" date="2018-10" db="EMBL/GenBank/DDBJ databases">
        <title>An updated phylogeny of the Alphaproteobacteria reveals that the parasitic Rickettsiales and Holosporales have independent origins.</title>
        <authorList>
            <person name="Munoz-Gomez S.A."/>
            <person name="Hess S."/>
            <person name="Burger G."/>
            <person name="Lang B.F."/>
            <person name="Susko E."/>
            <person name="Slamovits C.H."/>
            <person name="Roger A.J."/>
        </authorList>
    </citation>
    <scope>NUCLEOTIDE SEQUENCE [LARGE SCALE GENOMIC DNA]</scope>
    <source>
        <strain evidence="3">HOLO01</strain>
    </source>
</reference>
<dbReference type="RefSeq" id="WP_130153979.1">
    <property type="nucleotide sequence ID" value="NZ_SCFB01000005.1"/>
</dbReference>
<keyword evidence="4" id="KW-1185">Reference proteome</keyword>
<keyword evidence="1" id="KW-1133">Transmembrane helix</keyword>
<dbReference type="AlphaFoldDB" id="A0A4V2DZU0"/>
<feature type="chain" id="PRO_5020254938" description="Sel1 repeat family protein" evidence="2">
    <location>
        <begin position="22"/>
        <end position="181"/>
    </location>
</feature>
<name>A0A4V2DZU0_9PROT</name>